<dbReference type="EMBL" id="JAWDJR010000008">
    <property type="protein sequence ID" value="KAK9970072.1"/>
    <property type="molecule type" value="Genomic_DNA"/>
</dbReference>
<evidence type="ECO:0000313" key="1">
    <source>
        <dbReference type="EMBL" id="KAK9970072.1"/>
    </source>
</evidence>
<gene>
    <name evidence="1" type="ORF">ABG768_026040</name>
</gene>
<organism evidence="1 2">
    <name type="scientific">Culter alburnus</name>
    <name type="common">Topmouth culter</name>
    <dbReference type="NCBI Taxonomy" id="194366"/>
    <lineage>
        <taxon>Eukaryota</taxon>
        <taxon>Metazoa</taxon>
        <taxon>Chordata</taxon>
        <taxon>Craniata</taxon>
        <taxon>Vertebrata</taxon>
        <taxon>Euteleostomi</taxon>
        <taxon>Actinopterygii</taxon>
        <taxon>Neopterygii</taxon>
        <taxon>Teleostei</taxon>
        <taxon>Ostariophysi</taxon>
        <taxon>Cypriniformes</taxon>
        <taxon>Xenocyprididae</taxon>
        <taxon>Xenocypridinae</taxon>
        <taxon>Culter</taxon>
    </lineage>
</organism>
<proteinExistence type="predicted"/>
<sequence length="258" mass="30974">MDFDLLNPRPRYFPFTDVPKPAYFPLPWGVQRCWEWLETPMAKTSGPKTVTWRDQSVKNPKRHKYMYGPLEGCLKQPEKKTLNRFTEKPRKPLYYNAWYEYIRDTNRSPPEPTEPTFRSDPVLMTKKYLKETKESLEKVFQPPTPPAVVPEDHAEEPRVKRVHWPDMRYTHMRYEPKEKMTWKEKLNLAERWRKDRAEVMQFRAEELVKPEPDYKQKAKTWVKVQVVRLLRLRTRPPAASPFKSCLKVTTPENDPTPE</sequence>
<name>A0AAW2ABX7_CULAL</name>
<dbReference type="AlphaFoldDB" id="A0AAW2ABX7"/>
<dbReference type="Proteomes" id="UP001479290">
    <property type="component" value="Unassembled WGS sequence"/>
</dbReference>
<keyword evidence="2" id="KW-1185">Reference proteome</keyword>
<reference evidence="1 2" key="1">
    <citation type="submission" date="2024-05" db="EMBL/GenBank/DDBJ databases">
        <title>A high-quality chromosomal-level genome assembly of Topmouth culter (Culter alburnus).</title>
        <authorList>
            <person name="Zhao H."/>
        </authorList>
    </citation>
    <scope>NUCLEOTIDE SEQUENCE [LARGE SCALE GENOMIC DNA]</scope>
    <source>
        <strain evidence="1">CATC2023</strain>
        <tissue evidence="1">Muscle</tissue>
    </source>
</reference>
<protein>
    <submittedName>
        <fullName evidence="1">Uncharacterized protein</fullName>
    </submittedName>
</protein>
<comment type="caution">
    <text evidence="1">The sequence shown here is derived from an EMBL/GenBank/DDBJ whole genome shotgun (WGS) entry which is preliminary data.</text>
</comment>
<evidence type="ECO:0000313" key="2">
    <source>
        <dbReference type="Proteomes" id="UP001479290"/>
    </source>
</evidence>
<accession>A0AAW2ABX7</accession>